<reference evidence="3" key="1">
    <citation type="submission" date="2016-06" db="EMBL/GenBank/DDBJ databases">
        <title>First high quality genome sequence of Plasmodium coatneyi using continuous long reads from single molecule, real-time sequencing.</title>
        <authorList>
            <person name="Chien J.-T."/>
            <person name="Pakala S.B."/>
            <person name="Geraldo J.A."/>
            <person name="Lapp S.A."/>
            <person name="Barnwell J.W."/>
            <person name="Kissinger J.C."/>
            <person name="Galinski M.R."/>
            <person name="Humphrey J.C."/>
        </authorList>
    </citation>
    <scope>NUCLEOTIDE SEQUENCE [LARGE SCALE GENOMIC DNA]</scope>
    <source>
        <strain evidence="3">Hackeri</strain>
    </source>
</reference>
<feature type="region of interest" description="Disordered" evidence="1">
    <location>
        <begin position="647"/>
        <end position="666"/>
    </location>
</feature>
<dbReference type="GeneID" id="30907681"/>
<organism evidence="2 3">
    <name type="scientific">Plasmodium coatneyi</name>
    <dbReference type="NCBI Taxonomy" id="208452"/>
    <lineage>
        <taxon>Eukaryota</taxon>
        <taxon>Sar</taxon>
        <taxon>Alveolata</taxon>
        <taxon>Apicomplexa</taxon>
        <taxon>Aconoidasida</taxon>
        <taxon>Haemosporida</taxon>
        <taxon>Plasmodiidae</taxon>
        <taxon>Plasmodium</taxon>
    </lineage>
</organism>
<dbReference type="KEGG" id="pcot:PCOAH_00009580"/>
<feature type="region of interest" description="Disordered" evidence="1">
    <location>
        <begin position="460"/>
        <end position="492"/>
    </location>
</feature>
<sequence length="1327" mass="154940">MPHGYPYAMQLGCRGASVGARQALRTQRKKQQAGAINEYREKLQALSKHEKVVRIDLNGKEKKTCKYFFEKDKYVYVKSKEQIERFERGAGRPIGWASVSPGMSATSTTLVTSTTSTTSTTSGAIPVISSANNANATMTGTTVKERKWRKSEKALRDTYDLSQEELLYMKFVQKIKMKNIYSLLNNIRKNKYMNKKQRDTILSCIYKYISHNCYLMSKKDFFFFLYIFPQQLKYASRAVHYLKNLLDKDQVTLTECLRLICETNLYHVNCLVRGHYVRFLIRHADKINLPQILNLLSEGSYLFAITPDFKATEELLDHVLKKKLLQVVKEIKRVPLDGDLKWDYLHYMEWCARRENVYLHVLFNDLSVQLHRRIFIENVDTLKRNQDYEYVGKVLTLGRYNPCINHLNNIFLSRDEDSFHTRGKTTKVKVFPSYITQQGMNRTNGNGISAQIREEAACDTQQKNQPSNNTFLPCDDPAKTNQLSPKPTQESNTLRKMKLAFSFSTPFEKLKSERYDQLKQTYQISTKITDKNVKVLLRFFRMLHQHNSSSHLENIFCRDNLPQIVSDLRREGGNPPVGSGRIGKTHYGENSPLWRLTRWWNDQVISSPSKQVPSFYNLFEHTQGKPLLPCKIPQSEEMTLLPDQQTKRVKKTHRQEESPSNGYHLSKSIPDENLPPIVQAEDTISRIVHNVYFNTQCKKKYFQKSQLNCLAKSLLYMSNSFVQYAERGDCYEEEVNPHRKKNNLLLTQVEKTFYEIFTYVMKNVYLINLSNWFHIFVAIGKFGGAAKGGELPLKMLKRREENAFPTDRMRNLLQIVHTVRAYRYEEVHTIVEEEDSRRCLQIGESPFRGDNLPCGDPPNYGALHRIILSKFSLNDDPANYADKQPPLVSQRTHNLGKTTKTPPPTVKYTYQMDRTPCMITLQRGAYFLLTMLSNYLDGAPFQTKRFLIILYHLNRSILKEVAIQVHLETRLHRNHEKFRNRYFYMHTGCGGKKPILEKSLVAKVRASYLALKRGHSPGLTGWRGCPIHPNGDNHTHDVYAQMENLLRKKKHLFTLDDMITFIVTYSLNGLYHSTIYLPISKWLFQHNLASLPDEVKIFLFLLFGQCRHVHKPLYLYLLRLVSQMEKVNEESGLPLLCALIHMVIKHDNHTKKVKLRHVRYVERKFGKIHWPYFFPVELFLWKSAHKIATRRIHTMEESDRSNGQLRNDTRKTTTTCERINSRELTLNVEFNLSKFQDYLKERFPQIIQQLEKRSVGGEGRRIISTVHGGMSPQPPDGIHLLDENTHQEVLQNCKNLLSYHFVQRNFLLSRRSLYYNILVHLKRWEKG</sequence>
<feature type="compositionally biased region" description="Polar residues" evidence="1">
    <location>
        <begin position="887"/>
        <end position="896"/>
    </location>
</feature>
<feature type="region of interest" description="Disordered" evidence="1">
    <location>
        <begin position="882"/>
        <end position="902"/>
    </location>
</feature>
<gene>
    <name evidence="2" type="ORF">PCOAH_00009580</name>
</gene>
<feature type="compositionally biased region" description="Polar residues" evidence="1">
    <location>
        <begin position="479"/>
        <end position="492"/>
    </location>
</feature>
<dbReference type="VEuPathDB" id="PlasmoDB:PCOAH_00009580"/>
<feature type="compositionally biased region" description="Polar residues" evidence="1">
    <location>
        <begin position="460"/>
        <end position="471"/>
    </location>
</feature>
<evidence type="ECO:0000313" key="3">
    <source>
        <dbReference type="Proteomes" id="UP000092716"/>
    </source>
</evidence>
<evidence type="ECO:0000313" key="2">
    <source>
        <dbReference type="EMBL" id="ANQ06629.1"/>
    </source>
</evidence>
<proteinExistence type="predicted"/>
<dbReference type="RefSeq" id="XP_019913324.1">
    <property type="nucleotide sequence ID" value="XM_020057767.1"/>
</dbReference>
<dbReference type="OrthoDB" id="392635at2759"/>
<accession>A0A1B1DVG2</accession>
<name>A0A1B1DVG2_9APIC</name>
<evidence type="ECO:0000256" key="1">
    <source>
        <dbReference type="SAM" id="MobiDB-lite"/>
    </source>
</evidence>
<keyword evidence="3" id="KW-1185">Reference proteome</keyword>
<protein>
    <submittedName>
        <fullName evidence="2">Uncharacterized protein</fullName>
    </submittedName>
</protein>
<dbReference type="EMBL" id="CP016242">
    <property type="protein sequence ID" value="ANQ06629.1"/>
    <property type="molecule type" value="Genomic_DNA"/>
</dbReference>
<dbReference type="Proteomes" id="UP000092716">
    <property type="component" value="Chromosome 4"/>
</dbReference>